<sequence length="182" mass="19887">MGAQALRGELLLARGETGTDLALLREPFGPLREEQQDVVLTATLRAYAEGLARIGRIEEALGTISARVDHAALVSPTYLLPELIRTQADIMLAIGREDGLVAACYQKAIACGQQHEAPSWECWAATSLARFRIAWNRRREALVLLEGALSRFTEGQGRCDQLRQECLGSQTVAPAGPLRAHR</sequence>
<proteinExistence type="predicted"/>
<evidence type="ECO:0008006" key="3">
    <source>
        <dbReference type="Google" id="ProtNLM"/>
    </source>
</evidence>
<reference evidence="2" key="1">
    <citation type="submission" date="2017-05" db="EMBL/GenBank/DDBJ databases">
        <authorList>
            <person name="Macchi M."/>
            <person name="Festa S."/>
            <person name="Coppotelli B.M."/>
            <person name="Morelli I.S."/>
        </authorList>
    </citation>
    <scope>NUCLEOTIDE SEQUENCE [LARGE SCALE GENOMIC DNA]</scope>
    <source>
        <strain evidence="2">I</strain>
    </source>
</reference>
<dbReference type="EMBL" id="NHON01000001">
    <property type="protein sequence ID" value="OWJ69054.1"/>
    <property type="molecule type" value="Genomic_DNA"/>
</dbReference>
<keyword evidence="2" id="KW-1185">Reference proteome</keyword>
<protein>
    <recommendedName>
        <fullName evidence="3">Bacterial transcriptional activator domain-containing protein</fullName>
    </recommendedName>
</protein>
<evidence type="ECO:0000313" key="1">
    <source>
        <dbReference type="EMBL" id="OWJ69054.1"/>
    </source>
</evidence>
<evidence type="ECO:0000313" key="2">
    <source>
        <dbReference type="Proteomes" id="UP000196655"/>
    </source>
</evidence>
<dbReference type="RefSeq" id="WP_088149041.1">
    <property type="nucleotide sequence ID" value="NZ_NHON01000001.1"/>
</dbReference>
<comment type="caution">
    <text evidence="1">The sequence shown here is derived from an EMBL/GenBank/DDBJ whole genome shotgun (WGS) entry which is preliminary data.</text>
</comment>
<dbReference type="Proteomes" id="UP000196655">
    <property type="component" value="Unassembled WGS sequence"/>
</dbReference>
<gene>
    <name evidence="1" type="ORF">BWR60_00455</name>
</gene>
<organism evidence="1 2">
    <name type="scientific">Inquilinus limosus</name>
    <dbReference type="NCBI Taxonomy" id="171674"/>
    <lineage>
        <taxon>Bacteria</taxon>
        <taxon>Pseudomonadati</taxon>
        <taxon>Pseudomonadota</taxon>
        <taxon>Alphaproteobacteria</taxon>
        <taxon>Rhodospirillales</taxon>
        <taxon>Rhodospirillaceae</taxon>
        <taxon>Inquilinus</taxon>
    </lineage>
</organism>
<accession>A0A211ZV12</accession>
<name>A0A211ZV12_9PROT</name>
<dbReference type="AlphaFoldDB" id="A0A211ZV12"/>